<name>A0A913Z7L8_PATMI</name>
<dbReference type="InterPro" id="IPR051725">
    <property type="entry name" value="SAM-SH3_domain_protein"/>
</dbReference>
<proteinExistence type="predicted"/>
<dbReference type="EnsemblMetazoa" id="XM_038191751.1">
    <property type="protein sequence ID" value="XP_038047679.1"/>
    <property type="gene ID" value="LOC119721794"/>
</dbReference>
<keyword evidence="3" id="KW-1185">Reference proteome</keyword>
<dbReference type="InterPro" id="IPR001660">
    <property type="entry name" value="SAM"/>
</dbReference>
<reference evidence="2" key="1">
    <citation type="submission" date="2022-11" db="UniProtKB">
        <authorList>
            <consortium name="EnsemblMetazoa"/>
        </authorList>
    </citation>
    <scope>IDENTIFICATION</scope>
</reference>
<dbReference type="Pfam" id="PF00536">
    <property type="entry name" value="SAM_1"/>
    <property type="match status" value="1"/>
</dbReference>
<dbReference type="InterPro" id="IPR013761">
    <property type="entry name" value="SAM/pointed_sf"/>
</dbReference>
<dbReference type="PANTHER" id="PTHR12301">
    <property type="entry name" value="SAM-DOMAIN, SH3 AND NUCLEAR LOCALIZATION SIGNALS PROTEIN RELATED"/>
    <property type="match status" value="1"/>
</dbReference>
<dbReference type="AlphaFoldDB" id="A0A913Z7L8"/>
<sequence>MADPENNIVREWLRTLDLSHHLDDFIDNGYDDLETCKQIGEEDMDAIGVQDPHQREELRQAVARLKQEGGTAVYFTLMGPETDYVYEEDVSMDYGYAEDEDEKVHSLLNGGRSGICNCRNCECLQENHFDVHPQCYLDRHQWKWTEQNLRRGSFESAAEYRRMMSEHSSNEALVTKPRSASAVERGGFVEAIGGMSPHEQQRRMFCSLKLAQIITLICITITGFIDKSFNPKRLSRFIKVLIPVLALAGYDSRISRILPQTRKLP</sequence>
<dbReference type="GeneID" id="119721794"/>
<dbReference type="Gene3D" id="1.10.150.50">
    <property type="entry name" value="Transcription Factor, Ets-1"/>
    <property type="match status" value="1"/>
</dbReference>
<dbReference type="PANTHER" id="PTHR12301:SF8">
    <property type="entry name" value="STERILE ALPHA MOTIF DOMAIN-CONTAINING PROTEIN 5"/>
    <property type="match status" value="1"/>
</dbReference>
<dbReference type="PROSITE" id="PS50105">
    <property type="entry name" value="SAM_DOMAIN"/>
    <property type="match status" value="1"/>
</dbReference>
<accession>A0A913Z7L8</accession>
<evidence type="ECO:0000259" key="1">
    <source>
        <dbReference type="PROSITE" id="PS50105"/>
    </source>
</evidence>
<dbReference type="OrthoDB" id="1919336at2759"/>
<dbReference type="RefSeq" id="XP_038047679.1">
    <property type="nucleotide sequence ID" value="XM_038191751.1"/>
</dbReference>
<protein>
    <recommendedName>
        <fullName evidence="1">SAM domain-containing protein</fullName>
    </recommendedName>
</protein>
<dbReference type="Proteomes" id="UP000887568">
    <property type="component" value="Unplaced"/>
</dbReference>
<evidence type="ECO:0000313" key="3">
    <source>
        <dbReference type="Proteomes" id="UP000887568"/>
    </source>
</evidence>
<feature type="domain" description="SAM" evidence="1">
    <location>
        <begin position="4"/>
        <end position="68"/>
    </location>
</feature>
<dbReference type="SMART" id="SM00454">
    <property type="entry name" value="SAM"/>
    <property type="match status" value="1"/>
</dbReference>
<organism evidence="2 3">
    <name type="scientific">Patiria miniata</name>
    <name type="common">Bat star</name>
    <name type="synonym">Asterina miniata</name>
    <dbReference type="NCBI Taxonomy" id="46514"/>
    <lineage>
        <taxon>Eukaryota</taxon>
        <taxon>Metazoa</taxon>
        <taxon>Echinodermata</taxon>
        <taxon>Eleutherozoa</taxon>
        <taxon>Asterozoa</taxon>
        <taxon>Asteroidea</taxon>
        <taxon>Valvatacea</taxon>
        <taxon>Valvatida</taxon>
        <taxon>Asterinidae</taxon>
        <taxon>Patiria</taxon>
    </lineage>
</organism>
<dbReference type="SUPFAM" id="SSF47769">
    <property type="entry name" value="SAM/Pointed domain"/>
    <property type="match status" value="1"/>
</dbReference>
<evidence type="ECO:0000313" key="2">
    <source>
        <dbReference type="EnsemblMetazoa" id="XP_038047679.1"/>
    </source>
</evidence>